<dbReference type="AlphaFoldDB" id="A0A1Q9DUA2"/>
<feature type="region of interest" description="Disordered" evidence="1">
    <location>
        <begin position="348"/>
        <end position="404"/>
    </location>
</feature>
<evidence type="ECO:0000313" key="2">
    <source>
        <dbReference type="EMBL" id="OLP98721.1"/>
    </source>
</evidence>
<evidence type="ECO:0000313" key="3">
    <source>
        <dbReference type="Proteomes" id="UP000186817"/>
    </source>
</evidence>
<keyword evidence="3" id="KW-1185">Reference proteome</keyword>
<gene>
    <name evidence="2" type="ORF">AK812_SmicGene18834</name>
</gene>
<feature type="compositionally biased region" description="Basic and acidic residues" evidence="1">
    <location>
        <begin position="89"/>
        <end position="104"/>
    </location>
</feature>
<dbReference type="EMBL" id="LSRX01000388">
    <property type="protein sequence ID" value="OLP98721.1"/>
    <property type="molecule type" value="Genomic_DNA"/>
</dbReference>
<dbReference type="OrthoDB" id="425849at2759"/>
<feature type="compositionally biased region" description="Basic and acidic residues" evidence="1">
    <location>
        <begin position="1"/>
        <end position="11"/>
    </location>
</feature>
<evidence type="ECO:0000256" key="1">
    <source>
        <dbReference type="SAM" id="MobiDB-lite"/>
    </source>
</evidence>
<accession>A0A1Q9DUA2</accession>
<feature type="compositionally biased region" description="Low complexity" evidence="1">
    <location>
        <begin position="281"/>
        <end position="301"/>
    </location>
</feature>
<feature type="compositionally biased region" description="Basic and acidic residues" evidence="1">
    <location>
        <begin position="127"/>
        <end position="143"/>
    </location>
</feature>
<feature type="region of interest" description="Disordered" evidence="1">
    <location>
        <begin position="1"/>
        <end position="157"/>
    </location>
</feature>
<sequence length="523" mass="56849">MRSDDPGKKELPVAPPEAASGFRRKVKNLIRRETEPTSNSQGPFKSSKLPEGDNAPVPVATAQPASKVPSAPPVPRSAGSCYARRRPFWKAETRRELPARRVSELKPLPCNARPARGRSPPASTRCLSKESQPKAEEANKPEESTSPLAAKQRQALAMRKLHKTAEIYNAPVTVGHTFRRKLPQTLNHNGRPRGTSLPPVLQQETPAGPEPSRQSTASQEKAPLLASLPQADPPWPAPESEVAKAVEHERETTSTWAGGTVRHGDDTNLAALFRQGWERTQQQNAQAAASTASTATASTEPSAPPAPIGKLPISASSTVRHAEGIPLSALFRQGWEQAQQEAAKNGKILPGASSGAAPKQPASSEFSLPGAPAWLRARAQGRRHRSPTPQKEEPPRRLSSSPPLVPMGRLFSAIQSGSQAMTLTCLEGVNSLLREAAGCVATTAWAWDLTPEDCRPENIAPLMGSNWQKNQQNLCSEAQEVSDEAKESDQESMVEVIYDPDWNVYYDPETHEYYELIEEELQK</sequence>
<name>A0A1Q9DUA2_SYMMI</name>
<proteinExistence type="predicted"/>
<organism evidence="2 3">
    <name type="scientific">Symbiodinium microadriaticum</name>
    <name type="common">Dinoflagellate</name>
    <name type="synonym">Zooxanthella microadriatica</name>
    <dbReference type="NCBI Taxonomy" id="2951"/>
    <lineage>
        <taxon>Eukaryota</taxon>
        <taxon>Sar</taxon>
        <taxon>Alveolata</taxon>
        <taxon>Dinophyceae</taxon>
        <taxon>Suessiales</taxon>
        <taxon>Symbiodiniaceae</taxon>
        <taxon>Symbiodinium</taxon>
    </lineage>
</organism>
<protein>
    <submittedName>
        <fullName evidence="2">Uncharacterized protein</fullName>
    </submittedName>
</protein>
<dbReference type="Proteomes" id="UP000186817">
    <property type="component" value="Unassembled WGS sequence"/>
</dbReference>
<reference evidence="2 3" key="1">
    <citation type="submission" date="2016-02" db="EMBL/GenBank/DDBJ databases">
        <title>Genome analysis of coral dinoflagellate symbionts highlights evolutionary adaptations to a symbiotic lifestyle.</title>
        <authorList>
            <person name="Aranda M."/>
            <person name="Li Y."/>
            <person name="Liew Y.J."/>
            <person name="Baumgarten S."/>
            <person name="Simakov O."/>
            <person name="Wilson M."/>
            <person name="Piel J."/>
            <person name="Ashoor H."/>
            <person name="Bougouffa S."/>
            <person name="Bajic V.B."/>
            <person name="Ryu T."/>
            <person name="Ravasi T."/>
            <person name="Bayer T."/>
            <person name="Micklem G."/>
            <person name="Kim H."/>
            <person name="Bhak J."/>
            <person name="Lajeunesse T.C."/>
            <person name="Voolstra C.R."/>
        </authorList>
    </citation>
    <scope>NUCLEOTIDE SEQUENCE [LARGE SCALE GENOMIC DNA]</scope>
    <source>
        <strain evidence="2 3">CCMP2467</strain>
    </source>
</reference>
<feature type="region of interest" description="Disordered" evidence="1">
    <location>
        <begin position="176"/>
        <end position="241"/>
    </location>
</feature>
<feature type="region of interest" description="Disordered" evidence="1">
    <location>
        <begin position="279"/>
        <end position="312"/>
    </location>
</feature>
<comment type="caution">
    <text evidence="2">The sequence shown here is derived from an EMBL/GenBank/DDBJ whole genome shotgun (WGS) entry which is preliminary data.</text>
</comment>